<dbReference type="Proteomes" id="UP000322188">
    <property type="component" value="Unassembled WGS sequence"/>
</dbReference>
<evidence type="ECO:0000313" key="2">
    <source>
        <dbReference type="Proteomes" id="UP000322188"/>
    </source>
</evidence>
<dbReference type="EMBL" id="SAYK01000004">
    <property type="protein sequence ID" value="TXJ60556.1"/>
    <property type="molecule type" value="Genomic_DNA"/>
</dbReference>
<gene>
    <name evidence="1" type="ORF">EPJ74_04935</name>
</gene>
<proteinExistence type="predicted"/>
<protein>
    <submittedName>
        <fullName evidence="1">Uncharacterized protein</fullName>
    </submittedName>
</protein>
<dbReference type="RefSeq" id="WP_147560220.1">
    <property type="nucleotide sequence ID" value="NZ_SAYK01000004.1"/>
</dbReference>
<dbReference type="AlphaFoldDB" id="A0A5C8GFD8"/>
<dbReference type="GeneID" id="61066650"/>
<comment type="caution">
    <text evidence="1">The sequence shown here is derived from an EMBL/GenBank/DDBJ whole genome shotgun (WGS) entry which is preliminary data.</text>
</comment>
<sequence length="228" mass="26697">MRIRTLCKEYPEMAIHRFFYYSLILGILPKLNFNNGISFGIGAGIFLPLYSTVKHKGKNNIWGEEITTGLGKYVGINEFDFKKVSYMYKVPIMPYIKLNLEKNFYMSELWAFKIGANLVYNFGMEFDMDKLKSDTSIMDTINIIFLHCRLRCFLVSVLDALNKVLVLNYNVLPPNKIPRRNAGLFFMYCYCEVMTIFAPSLRDFVRRRGNPHLRKLILKLNVYDKAFL</sequence>
<organism evidence="1 2">
    <name type="scientific">Brachyspira aalborgi</name>
    <dbReference type="NCBI Taxonomy" id="29522"/>
    <lineage>
        <taxon>Bacteria</taxon>
        <taxon>Pseudomonadati</taxon>
        <taxon>Spirochaetota</taxon>
        <taxon>Spirochaetia</taxon>
        <taxon>Brachyspirales</taxon>
        <taxon>Brachyspiraceae</taxon>
        <taxon>Brachyspira</taxon>
    </lineage>
</organism>
<name>A0A5C8GFD8_9SPIR</name>
<accession>A0A5C8GFD8</accession>
<reference evidence="1 2" key="1">
    <citation type="journal article" date="1992" name="Lakartidningen">
        <title>[Penicillin V and not amoxicillin is the first choice preparation in acute otitis].</title>
        <authorList>
            <person name="Kamme C."/>
            <person name="Lundgren K."/>
            <person name="Prellner K."/>
        </authorList>
    </citation>
    <scope>NUCLEOTIDE SEQUENCE [LARGE SCALE GENOMIC DNA]</scope>
    <source>
        <strain evidence="1 2">PC2022III</strain>
    </source>
</reference>
<evidence type="ECO:0000313" key="1">
    <source>
        <dbReference type="EMBL" id="TXJ60556.1"/>
    </source>
</evidence>